<evidence type="ECO:0000313" key="12">
    <source>
        <dbReference type="Proteomes" id="UP000515151"/>
    </source>
</evidence>
<dbReference type="AlphaFoldDB" id="A0A6P8DNA5"/>
<organism evidence="12 13">
    <name type="scientific">Punica granatum</name>
    <name type="common">Pomegranate</name>
    <dbReference type="NCBI Taxonomy" id="22663"/>
    <lineage>
        <taxon>Eukaryota</taxon>
        <taxon>Viridiplantae</taxon>
        <taxon>Streptophyta</taxon>
        <taxon>Embryophyta</taxon>
        <taxon>Tracheophyta</taxon>
        <taxon>Spermatophyta</taxon>
        <taxon>Magnoliopsida</taxon>
        <taxon>eudicotyledons</taxon>
        <taxon>Gunneridae</taxon>
        <taxon>Pentapetalae</taxon>
        <taxon>rosids</taxon>
        <taxon>malvids</taxon>
        <taxon>Myrtales</taxon>
        <taxon>Lythraceae</taxon>
        <taxon>Punica</taxon>
    </lineage>
</organism>
<dbReference type="InterPro" id="IPR044825">
    <property type="entry name" value="GLK1/2-like"/>
</dbReference>
<evidence type="ECO:0000256" key="5">
    <source>
        <dbReference type="ARBA" id="ARBA00023163"/>
    </source>
</evidence>
<feature type="compositionally biased region" description="Basic and acidic residues" evidence="9">
    <location>
        <begin position="213"/>
        <end position="226"/>
    </location>
</feature>
<evidence type="ECO:0000256" key="1">
    <source>
        <dbReference type="ARBA" id="ARBA00004123"/>
    </source>
</evidence>
<accession>A0A6P8DNA5</accession>
<dbReference type="FunFam" id="1.10.10.60:FF:000007">
    <property type="entry name" value="Two-component response regulator"/>
    <property type="match status" value="1"/>
</dbReference>
<evidence type="ECO:0000256" key="9">
    <source>
        <dbReference type="SAM" id="MobiDB-lite"/>
    </source>
</evidence>
<dbReference type="InterPro" id="IPR011006">
    <property type="entry name" value="CheY-like_superfamily"/>
</dbReference>
<dbReference type="NCBIfam" id="TIGR01557">
    <property type="entry name" value="myb_SHAQKYF"/>
    <property type="match status" value="1"/>
</dbReference>
<feature type="domain" description="Response regulatory" evidence="10">
    <location>
        <begin position="19"/>
        <end position="132"/>
    </location>
</feature>
<dbReference type="GO" id="GO:0003700">
    <property type="term" value="F:DNA-binding transcription factor activity"/>
    <property type="evidence" value="ECO:0007669"/>
    <property type="project" value="InterPro"/>
</dbReference>
<evidence type="ECO:0000256" key="3">
    <source>
        <dbReference type="ARBA" id="ARBA00023015"/>
    </source>
</evidence>
<dbReference type="InterPro" id="IPR017930">
    <property type="entry name" value="Myb_dom"/>
</dbReference>
<dbReference type="SUPFAM" id="SSF46689">
    <property type="entry name" value="Homeodomain-like"/>
    <property type="match status" value="1"/>
</dbReference>
<dbReference type="GO" id="GO:0045893">
    <property type="term" value="P:positive regulation of DNA-templated transcription"/>
    <property type="evidence" value="ECO:0007669"/>
    <property type="project" value="InterPro"/>
</dbReference>
<protein>
    <submittedName>
        <fullName evidence="13">Two-component response regulator-like APRR2 isoform X2</fullName>
    </submittedName>
</protein>
<evidence type="ECO:0000256" key="7">
    <source>
        <dbReference type="ARBA" id="ARBA00061767"/>
    </source>
</evidence>
<reference evidence="12" key="1">
    <citation type="journal article" date="2020" name="Plant Biotechnol. J.">
        <title>The pomegranate (Punica granatum L.) draft genome dissects genetic divergence between soft- and hard-seeded cultivars.</title>
        <authorList>
            <person name="Luo X."/>
            <person name="Li H."/>
            <person name="Wu Z."/>
            <person name="Yao W."/>
            <person name="Zhao P."/>
            <person name="Cao D."/>
            <person name="Yu H."/>
            <person name="Li K."/>
            <person name="Poudel K."/>
            <person name="Zhao D."/>
            <person name="Zhang F."/>
            <person name="Xia X."/>
            <person name="Chen L."/>
            <person name="Wang Q."/>
            <person name="Jing D."/>
            <person name="Cao S."/>
        </authorList>
    </citation>
    <scope>NUCLEOTIDE SEQUENCE [LARGE SCALE GENOMIC DNA]</scope>
    <source>
        <strain evidence="12">cv. Tunisia</strain>
    </source>
</reference>
<evidence type="ECO:0000259" key="11">
    <source>
        <dbReference type="PROSITE" id="PS51294"/>
    </source>
</evidence>
<comment type="subcellular location">
    <subcellularLocation>
        <location evidence="1">Nucleus</location>
    </subcellularLocation>
</comment>
<dbReference type="Gene3D" id="3.40.50.2300">
    <property type="match status" value="1"/>
</dbReference>
<dbReference type="GO" id="GO:0000976">
    <property type="term" value="F:transcription cis-regulatory region binding"/>
    <property type="evidence" value="ECO:0007669"/>
    <property type="project" value="TreeGrafter"/>
</dbReference>
<dbReference type="Proteomes" id="UP000515151">
    <property type="component" value="Chromosome 4"/>
</dbReference>
<dbReference type="InterPro" id="IPR001005">
    <property type="entry name" value="SANT/Myb"/>
</dbReference>
<keyword evidence="4" id="KW-0238">DNA-binding</keyword>
<dbReference type="GO" id="GO:0000160">
    <property type="term" value="P:phosphorelay signal transduction system"/>
    <property type="evidence" value="ECO:0007669"/>
    <property type="project" value="UniProtKB-KW"/>
</dbReference>
<gene>
    <name evidence="13" type="primary">LOC116205025</name>
</gene>
<feature type="compositionally biased region" description="Polar residues" evidence="9">
    <location>
        <begin position="230"/>
        <end position="241"/>
    </location>
</feature>
<comment type="caution">
    <text evidence="8">Lacks conserved residue(s) required for the propagation of feature annotation.</text>
</comment>
<sequence>MVCTANDLQGWKDFPKGLRVLLLDRDSTSAAELKAKLEAMDYTVSIFCDENEALSAVANKCETFHVAIVEVSSSNSSESFKFLETARDLPTIMVSDVHCLNTTMKCIALGAVEFLHKPLCENKLRNIWQHVVHKLPIENGEVKKAASADTENVSVHEPSTPQLKRGAPFIDDGDCLQEQTHCSTEKGNGEQDVESKSVETTCNNLTAKIDRTEHRSVKEASVKVEDESGDNNSKSESSISPLAQAKDDSHGSHDCANNTAKSSCLQTSAGKVNRKKLKVDWTSELHKKFVQAVEQLGVDQAIPSRILELMKVQGLTRHNVASHLQKYRMNRRHILPKEDDRRWPQHRDMVPRSYYPHRPIMAFPPYHSNHLAYPVWGVQGNHQPGMQFWGPPSYPPWQPAENWQWKPYPGLHADAWGCPVMPPAQGPGFPFPQDGSGYHCAGAVHNVPQQSSFELHQAEEVVDKAVKEAINKPWLPLPLGLKPPSTEGVLAELSRQGIPCIPPRLNGTEQH</sequence>
<evidence type="ECO:0000256" key="8">
    <source>
        <dbReference type="PROSITE-ProRule" id="PRU00169"/>
    </source>
</evidence>
<keyword evidence="12" id="KW-1185">Reference proteome</keyword>
<dbReference type="Gene3D" id="1.10.10.60">
    <property type="entry name" value="Homeodomain-like"/>
    <property type="match status" value="1"/>
</dbReference>
<keyword evidence="6" id="KW-0539">Nucleus</keyword>
<reference evidence="13" key="2">
    <citation type="submission" date="2025-08" db="UniProtKB">
        <authorList>
            <consortium name="RefSeq"/>
        </authorList>
    </citation>
    <scope>IDENTIFICATION</scope>
    <source>
        <tissue evidence="13">Leaf</tissue>
    </source>
</reference>
<dbReference type="PROSITE" id="PS51294">
    <property type="entry name" value="HTH_MYB"/>
    <property type="match status" value="1"/>
</dbReference>
<keyword evidence="3" id="KW-0805">Transcription regulation</keyword>
<feature type="domain" description="HTH myb-type" evidence="11">
    <location>
        <begin position="273"/>
        <end position="332"/>
    </location>
</feature>
<name>A0A6P8DNA5_PUNGR</name>
<dbReference type="Pfam" id="PF00249">
    <property type="entry name" value="Myb_DNA-binding"/>
    <property type="match status" value="1"/>
</dbReference>
<comment type="subunit">
    <text evidence="7">Binds the target DNA as a monomer.</text>
</comment>
<dbReference type="PROSITE" id="PS50110">
    <property type="entry name" value="RESPONSE_REGULATORY"/>
    <property type="match status" value="1"/>
</dbReference>
<dbReference type="GeneID" id="116205025"/>
<feature type="region of interest" description="Disordered" evidence="9">
    <location>
        <begin position="148"/>
        <end position="170"/>
    </location>
</feature>
<feature type="compositionally biased region" description="Polar residues" evidence="9">
    <location>
        <begin position="149"/>
        <end position="162"/>
    </location>
</feature>
<dbReference type="PANTHER" id="PTHR31312:SF4">
    <property type="entry name" value="TWO-COMPONENT RESPONSE REGULATOR-LIKE APRR2"/>
    <property type="match status" value="1"/>
</dbReference>
<evidence type="ECO:0000256" key="4">
    <source>
        <dbReference type="ARBA" id="ARBA00023125"/>
    </source>
</evidence>
<dbReference type="InterPro" id="IPR006447">
    <property type="entry name" value="Myb_dom_plants"/>
</dbReference>
<evidence type="ECO:0000259" key="10">
    <source>
        <dbReference type="PROSITE" id="PS50110"/>
    </source>
</evidence>
<dbReference type="InterPro" id="IPR009057">
    <property type="entry name" value="Homeodomain-like_sf"/>
</dbReference>
<dbReference type="PANTHER" id="PTHR31312">
    <property type="entry name" value="TRANSCRIPTION ACTIVATOR GLK1"/>
    <property type="match status" value="1"/>
</dbReference>
<keyword evidence="5" id="KW-0804">Transcription</keyword>
<dbReference type="GO" id="GO:0005634">
    <property type="term" value="C:nucleus"/>
    <property type="evidence" value="ECO:0007669"/>
    <property type="project" value="UniProtKB-SubCell"/>
</dbReference>
<evidence type="ECO:0000256" key="2">
    <source>
        <dbReference type="ARBA" id="ARBA00023012"/>
    </source>
</evidence>
<feature type="region of interest" description="Disordered" evidence="9">
    <location>
        <begin position="213"/>
        <end position="256"/>
    </location>
</feature>
<dbReference type="RefSeq" id="XP_031393318.1">
    <property type="nucleotide sequence ID" value="XM_031537458.1"/>
</dbReference>
<evidence type="ECO:0000313" key="13">
    <source>
        <dbReference type="RefSeq" id="XP_031393318.1"/>
    </source>
</evidence>
<evidence type="ECO:0000256" key="6">
    <source>
        <dbReference type="ARBA" id="ARBA00023242"/>
    </source>
</evidence>
<dbReference type="SUPFAM" id="SSF52172">
    <property type="entry name" value="CheY-like"/>
    <property type="match status" value="1"/>
</dbReference>
<keyword evidence="2" id="KW-0902">Two-component regulatory system</keyword>
<dbReference type="InterPro" id="IPR001789">
    <property type="entry name" value="Sig_transdc_resp-reg_receiver"/>
</dbReference>
<proteinExistence type="predicted"/>
<dbReference type="FunFam" id="3.40.50.2300:FF:000206">
    <property type="entry name" value="Two-component response regulator-like APRR2"/>
    <property type="match status" value="1"/>
</dbReference>